<dbReference type="EMBL" id="JBBMEW010000003">
    <property type="protein sequence ID" value="MEQ2526140.1"/>
    <property type="molecule type" value="Genomic_DNA"/>
</dbReference>
<organism evidence="1 2">
    <name type="scientific">Robertmurraya yapensis</name>
    <name type="common">ex Hitch et al 2024</name>
    <dbReference type="NCBI Taxonomy" id="3133160"/>
    <lineage>
        <taxon>Bacteria</taxon>
        <taxon>Bacillati</taxon>
        <taxon>Bacillota</taxon>
        <taxon>Bacilli</taxon>
        <taxon>Bacillales</taxon>
        <taxon>Bacillaceae</taxon>
        <taxon>Robertmurraya</taxon>
    </lineage>
</organism>
<proteinExistence type="predicted"/>
<accession>A0ACC6S7V9</accession>
<gene>
    <name evidence="1" type="ORF">WMO40_05450</name>
</gene>
<reference evidence="1" key="1">
    <citation type="submission" date="2024-03" db="EMBL/GenBank/DDBJ databases">
        <title>Human intestinal bacterial collection.</title>
        <authorList>
            <person name="Pauvert C."/>
            <person name="Hitch T.C.A."/>
            <person name="Clavel T."/>
        </authorList>
    </citation>
    <scope>NUCLEOTIDE SEQUENCE</scope>
    <source>
        <strain evidence="1">CLA-AA-H227</strain>
    </source>
</reference>
<sequence length="55" mass="6343">MVNPNQDKFLKEQRDLKQQYLGGARDNRTERTSDPEYNNKNDTDISVGATGREVE</sequence>
<name>A0ACC6S7V9_9BACI</name>
<evidence type="ECO:0000313" key="2">
    <source>
        <dbReference type="Proteomes" id="UP001439875"/>
    </source>
</evidence>
<keyword evidence="2" id="KW-1185">Reference proteome</keyword>
<dbReference type="Proteomes" id="UP001439875">
    <property type="component" value="Unassembled WGS sequence"/>
</dbReference>
<evidence type="ECO:0000313" key="1">
    <source>
        <dbReference type="EMBL" id="MEQ2526140.1"/>
    </source>
</evidence>
<comment type="caution">
    <text evidence="1">The sequence shown here is derived from an EMBL/GenBank/DDBJ whole genome shotgun (WGS) entry which is preliminary data.</text>
</comment>
<protein>
    <submittedName>
        <fullName evidence="1">Uncharacterized protein</fullName>
    </submittedName>
</protein>